<dbReference type="Proteomes" id="UP000504606">
    <property type="component" value="Unplaced"/>
</dbReference>
<dbReference type="SUPFAM" id="SSF53474">
    <property type="entry name" value="alpha/beta-Hydrolases"/>
    <property type="match status" value="1"/>
</dbReference>
<evidence type="ECO:0000256" key="1">
    <source>
        <dbReference type="ARBA" id="ARBA00005964"/>
    </source>
</evidence>
<protein>
    <recommendedName>
        <fullName evidence="6">Carboxylic ester hydrolase</fullName>
        <ecNumber evidence="6">3.1.1.-</ecNumber>
    </recommendedName>
</protein>
<sequence>MTETHQSRVPPAALVRDWLLHLPRLLLALVRGALLQREDCLFLNVFVPEPEPPGAQPNSTAVLVWLHGGAFLIGDGSAEEYGPELFLEQGVIVVTLNYRLGVLGFLYGGPDSGAPGNMGLRDQALALRWVHDNVLAFGGDPARVTLWGESAGAVSAHLHTMAPGQDLFQRLILSSGVAGLPWAIQEHPADALRALAVALGWPRGRQPDHPADLVRFLKKVPVEHIVAAGNEIKSITFPSCGSKQAHTSD</sequence>
<dbReference type="EC" id="3.1.1.-" evidence="6"/>
<dbReference type="GeneID" id="113203602"/>
<gene>
    <name evidence="9" type="primary">LOC113203602</name>
</gene>
<dbReference type="InterPro" id="IPR029058">
    <property type="entry name" value="AB_hydrolase_fold"/>
</dbReference>
<comment type="similarity">
    <text evidence="2">Belongs to the 'GDXG' lipolytic enzyme family.</text>
</comment>
<accession>A0A6J1S4P6</accession>
<dbReference type="PROSITE" id="PS00941">
    <property type="entry name" value="CARBOXYLESTERASE_B_2"/>
    <property type="match status" value="1"/>
</dbReference>
<feature type="chain" id="PRO_5039744466" description="Carboxylic ester hydrolase" evidence="6">
    <location>
        <begin position="29"/>
        <end position="249"/>
    </location>
</feature>
<dbReference type="Pfam" id="PF00135">
    <property type="entry name" value="COesterase"/>
    <property type="match status" value="1"/>
</dbReference>
<comment type="similarity">
    <text evidence="1 6">Belongs to the type-B carboxylesterase/lipase family.</text>
</comment>
<keyword evidence="6" id="KW-0732">Signal</keyword>
<dbReference type="PROSITE" id="PS00122">
    <property type="entry name" value="CARBOXYLESTERASE_B_1"/>
    <property type="match status" value="1"/>
</dbReference>
<keyword evidence="4 6" id="KW-0378">Hydrolase</keyword>
<reference evidence="9" key="1">
    <citation type="submission" date="2025-08" db="UniProtKB">
        <authorList>
            <consortium name="RefSeq"/>
        </authorList>
    </citation>
    <scope>IDENTIFICATION</scope>
    <source>
        <tissue evidence="9">Whole organism</tissue>
    </source>
</reference>
<dbReference type="Gene3D" id="3.40.50.1820">
    <property type="entry name" value="alpha/beta hydrolase"/>
    <property type="match status" value="1"/>
</dbReference>
<feature type="domain" description="Carboxylesterase type B" evidence="7">
    <location>
        <begin position="36"/>
        <end position="231"/>
    </location>
</feature>
<dbReference type="PANTHER" id="PTHR43142:SF1">
    <property type="entry name" value="CARBOXYLIC ESTER HYDROLASE"/>
    <property type="match status" value="1"/>
</dbReference>
<keyword evidence="3" id="KW-0719">Serine esterase</keyword>
<dbReference type="PANTHER" id="PTHR43142">
    <property type="entry name" value="CARBOXYLIC ESTER HYDROLASE"/>
    <property type="match status" value="1"/>
</dbReference>
<evidence type="ECO:0000313" key="9">
    <source>
        <dbReference type="RefSeq" id="XP_026274160.2"/>
    </source>
</evidence>
<proteinExistence type="inferred from homology"/>
<dbReference type="KEGG" id="foc:113203602"/>
<evidence type="ECO:0000256" key="4">
    <source>
        <dbReference type="ARBA" id="ARBA00022801"/>
    </source>
</evidence>
<dbReference type="GO" id="GO:0052689">
    <property type="term" value="F:carboxylic ester hydrolase activity"/>
    <property type="evidence" value="ECO:0007669"/>
    <property type="project" value="UniProtKB-KW"/>
</dbReference>
<evidence type="ECO:0000256" key="6">
    <source>
        <dbReference type="RuleBase" id="RU361235"/>
    </source>
</evidence>
<evidence type="ECO:0000259" key="7">
    <source>
        <dbReference type="Pfam" id="PF00135"/>
    </source>
</evidence>
<dbReference type="OrthoDB" id="19653at2759"/>
<evidence type="ECO:0000256" key="5">
    <source>
        <dbReference type="ARBA" id="ARBA00023180"/>
    </source>
</evidence>
<dbReference type="RefSeq" id="XP_026274160.2">
    <property type="nucleotide sequence ID" value="XM_026418375.2"/>
</dbReference>
<dbReference type="InterPro" id="IPR002018">
    <property type="entry name" value="CarbesteraseB"/>
</dbReference>
<evidence type="ECO:0000256" key="3">
    <source>
        <dbReference type="ARBA" id="ARBA00022487"/>
    </source>
</evidence>
<dbReference type="PROSITE" id="PS01173">
    <property type="entry name" value="LIPASE_GDXG_HIS"/>
    <property type="match status" value="1"/>
</dbReference>
<dbReference type="InterPro" id="IPR019826">
    <property type="entry name" value="Carboxylesterase_B_AS"/>
</dbReference>
<organism evidence="8 9">
    <name type="scientific">Frankliniella occidentalis</name>
    <name type="common">Western flower thrips</name>
    <name type="synonym">Euthrips occidentalis</name>
    <dbReference type="NCBI Taxonomy" id="133901"/>
    <lineage>
        <taxon>Eukaryota</taxon>
        <taxon>Metazoa</taxon>
        <taxon>Ecdysozoa</taxon>
        <taxon>Arthropoda</taxon>
        <taxon>Hexapoda</taxon>
        <taxon>Insecta</taxon>
        <taxon>Pterygota</taxon>
        <taxon>Neoptera</taxon>
        <taxon>Paraneoptera</taxon>
        <taxon>Thysanoptera</taxon>
        <taxon>Terebrantia</taxon>
        <taxon>Thripoidea</taxon>
        <taxon>Thripidae</taxon>
        <taxon>Frankliniella</taxon>
    </lineage>
</organism>
<evidence type="ECO:0000313" key="8">
    <source>
        <dbReference type="Proteomes" id="UP000504606"/>
    </source>
</evidence>
<dbReference type="InterPro" id="IPR019819">
    <property type="entry name" value="Carboxylesterase_B_CS"/>
</dbReference>
<keyword evidence="5" id="KW-0325">Glycoprotein</keyword>
<name>A0A6J1S4P6_FRAOC</name>
<feature type="signal peptide" evidence="6">
    <location>
        <begin position="1"/>
        <end position="28"/>
    </location>
</feature>
<dbReference type="InterPro" id="IPR002168">
    <property type="entry name" value="Lipase_GDXG_HIS_AS"/>
</dbReference>
<evidence type="ECO:0000256" key="2">
    <source>
        <dbReference type="ARBA" id="ARBA00010515"/>
    </source>
</evidence>
<dbReference type="AlphaFoldDB" id="A0A6J1S4P6"/>
<keyword evidence="8" id="KW-1185">Reference proteome</keyword>